<evidence type="ECO:0000313" key="11">
    <source>
        <dbReference type="EMBL" id="MFC5730984.1"/>
    </source>
</evidence>
<keyword evidence="9" id="KW-0963">Cytoplasm</keyword>
<dbReference type="PROSITE" id="PS00815">
    <property type="entry name" value="AIPM_HOMOCIT_SYNTH_1"/>
    <property type="match status" value="1"/>
</dbReference>
<protein>
    <recommendedName>
        <fullName evidence="3 9">2-isopropylmalate synthase</fullName>
        <ecNumber evidence="3 9">2.3.3.13</ecNumber>
    </recommendedName>
    <alternativeName>
        <fullName evidence="9">Alpha-IPM synthase</fullName>
    </alternativeName>
    <alternativeName>
        <fullName evidence="9">Alpha-isopropylmalate synthase</fullName>
    </alternativeName>
</protein>
<dbReference type="InterPro" id="IPR005668">
    <property type="entry name" value="IPM_Synthase"/>
</dbReference>
<feature type="binding site" evidence="9">
    <location>
        <position position="313"/>
    </location>
    <ligand>
        <name>Mg(2+)</name>
        <dbReference type="ChEBI" id="CHEBI:18420"/>
    </ligand>
</feature>
<keyword evidence="4 9" id="KW-0432">Leucine biosynthesis</keyword>
<keyword evidence="6 9" id="KW-0808">Transferase</keyword>
<keyword evidence="9" id="KW-0460">Magnesium</keyword>
<accession>A0ABW0ZN13</accession>
<dbReference type="PANTHER" id="PTHR46911:SF1">
    <property type="entry name" value="2-ISOPROPYLMALATE SYNTHASE"/>
    <property type="match status" value="1"/>
</dbReference>
<dbReference type="Pfam" id="PF22615">
    <property type="entry name" value="IPMS_D2"/>
    <property type="match status" value="1"/>
</dbReference>
<comment type="subcellular location">
    <subcellularLocation>
        <location evidence="9">Cytoplasm</location>
    </subcellularLocation>
</comment>
<dbReference type="SUPFAM" id="SSF110921">
    <property type="entry name" value="2-isopropylmalate synthase LeuA, allosteric (dimerisation) domain"/>
    <property type="match status" value="1"/>
</dbReference>
<evidence type="ECO:0000256" key="8">
    <source>
        <dbReference type="ARBA" id="ARBA00023304"/>
    </source>
</evidence>
<dbReference type="PROSITE" id="PS50991">
    <property type="entry name" value="PYR_CT"/>
    <property type="match status" value="1"/>
</dbReference>
<dbReference type="Pfam" id="PF00682">
    <property type="entry name" value="HMGL-like"/>
    <property type="match status" value="1"/>
</dbReference>
<comment type="cofactor">
    <cofactor evidence="9">
        <name>Mg(2+)</name>
        <dbReference type="ChEBI" id="CHEBI:18420"/>
    </cofactor>
</comment>
<feature type="binding site" evidence="9">
    <location>
        <position position="277"/>
    </location>
    <ligand>
        <name>Mg(2+)</name>
        <dbReference type="ChEBI" id="CHEBI:18420"/>
    </ligand>
</feature>
<name>A0ABW0ZN13_9ACTN</name>
<feature type="domain" description="Pyruvate carboxyltransferase" evidence="10">
    <location>
        <begin position="64"/>
        <end position="338"/>
    </location>
</feature>
<dbReference type="InterPro" id="IPR002034">
    <property type="entry name" value="AIPM/Hcit_synth_CS"/>
</dbReference>
<evidence type="ECO:0000259" key="10">
    <source>
        <dbReference type="PROSITE" id="PS50991"/>
    </source>
</evidence>
<evidence type="ECO:0000256" key="4">
    <source>
        <dbReference type="ARBA" id="ARBA00022430"/>
    </source>
</evidence>
<dbReference type="HAMAP" id="MF_00572">
    <property type="entry name" value="LeuA_type2"/>
    <property type="match status" value="1"/>
</dbReference>
<comment type="pathway">
    <text evidence="9">Amino-acid biosynthesis; L-leucine biosynthesis; L-leucine from 3-methyl-2-oxobutanoate: step 1/4.</text>
</comment>
<evidence type="ECO:0000256" key="6">
    <source>
        <dbReference type="ARBA" id="ARBA00022679"/>
    </source>
</evidence>
<dbReference type="Gene3D" id="3.20.20.70">
    <property type="entry name" value="Aldolase class I"/>
    <property type="match status" value="1"/>
</dbReference>
<keyword evidence="8 9" id="KW-0100">Branched-chain amino acid biosynthesis</keyword>
<dbReference type="Gene3D" id="3.30.160.270">
    <property type="match status" value="1"/>
</dbReference>
<evidence type="ECO:0000256" key="2">
    <source>
        <dbReference type="ARBA" id="ARBA00009767"/>
    </source>
</evidence>
<dbReference type="Proteomes" id="UP001596072">
    <property type="component" value="Unassembled WGS sequence"/>
</dbReference>
<proteinExistence type="inferred from homology"/>
<feature type="region of interest" description="Regulatory domain" evidence="9">
    <location>
        <begin position="480"/>
        <end position="604"/>
    </location>
</feature>
<dbReference type="NCBIfam" id="NF002991">
    <property type="entry name" value="PRK03739.1"/>
    <property type="match status" value="1"/>
</dbReference>
<dbReference type="InterPro" id="IPR054692">
    <property type="entry name" value="LeuA-like_post-cat"/>
</dbReference>
<comment type="catalytic activity">
    <reaction evidence="1 9">
        <text>3-methyl-2-oxobutanoate + acetyl-CoA + H2O = (2S)-2-isopropylmalate + CoA + H(+)</text>
        <dbReference type="Rhea" id="RHEA:21524"/>
        <dbReference type="ChEBI" id="CHEBI:1178"/>
        <dbReference type="ChEBI" id="CHEBI:11851"/>
        <dbReference type="ChEBI" id="CHEBI:15377"/>
        <dbReference type="ChEBI" id="CHEBI:15378"/>
        <dbReference type="ChEBI" id="CHEBI:57287"/>
        <dbReference type="ChEBI" id="CHEBI:57288"/>
        <dbReference type="EC" id="2.3.3.13"/>
    </reaction>
</comment>
<dbReference type="EMBL" id="JBHSNS010000012">
    <property type="protein sequence ID" value="MFC5730984.1"/>
    <property type="molecule type" value="Genomic_DNA"/>
</dbReference>
<evidence type="ECO:0000313" key="12">
    <source>
        <dbReference type="Proteomes" id="UP001596072"/>
    </source>
</evidence>
<dbReference type="CDD" id="cd07942">
    <property type="entry name" value="DRE_TIM_LeuA"/>
    <property type="match status" value="1"/>
</dbReference>
<dbReference type="PANTHER" id="PTHR46911">
    <property type="match status" value="1"/>
</dbReference>
<dbReference type="RefSeq" id="WP_136431824.1">
    <property type="nucleotide sequence ID" value="NZ_JBHSNS010000012.1"/>
</dbReference>
<dbReference type="InterPro" id="IPR000891">
    <property type="entry name" value="PYR_CT"/>
</dbReference>
<dbReference type="PROSITE" id="PS00816">
    <property type="entry name" value="AIPM_HOMOCIT_SYNTH_2"/>
    <property type="match status" value="1"/>
</dbReference>
<feature type="binding site" evidence="9">
    <location>
        <position position="279"/>
    </location>
    <ligand>
        <name>Mg(2+)</name>
        <dbReference type="ChEBI" id="CHEBI:18420"/>
    </ligand>
</feature>
<dbReference type="InterPro" id="IPR039371">
    <property type="entry name" value="LeuA_N_DRE-TIM"/>
</dbReference>
<keyword evidence="12" id="KW-1185">Reference proteome</keyword>
<organism evidence="11 12">
    <name type="scientific">Nocardioides vastitatis</name>
    <dbReference type="NCBI Taxonomy" id="2568655"/>
    <lineage>
        <taxon>Bacteria</taxon>
        <taxon>Bacillati</taxon>
        <taxon>Actinomycetota</taxon>
        <taxon>Actinomycetes</taxon>
        <taxon>Propionibacteriales</taxon>
        <taxon>Nocardioidaceae</taxon>
        <taxon>Nocardioides</taxon>
    </lineage>
</organism>
<comment type="function">
    <text evidence="9">Catalyzes the condensation of the acetyl group of acetyl-CoA with 3-methyl-2-oxobutanoate (2-ketoisovalerate) to form 3-carboxy-3-hydroxy-4-methylpentanoate (2-isopropylmalate).</text>
</comment>
<keyword evidence="7 9" id="KW-0479">Metal-binding</keyword>
<comment type="subunit">
    <text evidence="9">Homodimer.</text>
</comment>
<evidence type="ECO:0000256" key="1">
    <source>
        <dbReference type="ARBA" id="ARBA00000064"/>
    </source>
</evidence>
<gene>
    <name evidence="9" type="primary">leuA</name>
    <name evidence="11" type="ORF">ACFPQB_18850</name>
</gene>
<keyword evidence="5 9" id="KW-0028">Amino-acid biosynthesis</keyword>
<keyword evidence="11" id="KW-0012">Acyltransferase</keyword>
<comment type="caution">
    <text evidence="11">The sequence shown here is derived from an EMBL/GenBank/DDBJ whole genome shotgun (WGS) entry which is preliminary data.</text>
</comment>
<dbReference type="SUPFAM" id="SSF89000">
    <property type="entry name" value="post-HMGL domain-like"/>
    <property type="match status" value="1"/>
</dbReference>
<feature type="binding site" evidence="9">
    <location>
        <position position="73"/>
    </location>
    <ligand>
        <name>Mg(2+)</name>
        <dbReference type="ChEBI" id="CHEBI:18420"/>
    </ligand>
</feature>
<evidence type="ECO:0000256" key="3">
    <source>
        <dbReference type="ARBA" id="ARBA00012973"/>
    </source>
</evidence>
<sequence length="604" mass="66459">MLENGEQTLWPAMIRPAAGTVPETQPWWNPQQPSAMPFARYRRDWPTVEVPDRTWPAQRQTTAPLWCSVDLRDGNQALPKPMDQQRKLVLFNLLVEMGFKEVEVGYPSASQTEFDFVRHLITHDLIPDDVTISVFTPARPELIERTMDSVRGAKTAMIHLCAATAPLWRRVVFDIDQQAVLEMTIGSAVQVLRLADSMPTTRMRFQYSPEVFNLTEPEFALRVCNAVTETWSASADRPVTINLPTTVEASTPDVFADQVEWMHRRLERRDAVILSLHPHNDRGTAVATAELGLAAGADRVEGCLFGNGERTGNVCLATMALNLFSVGVDPQLDLSDIDSVRRTVEECTQIPVSLRHPYAGDYVYTAFSGTHQDAINKGLRAIQDVAAHAEQDAGTVPWDVPYLPIDPKDVGRNYESVIRVNSQSGKGGVAYVLASQYGLQLPRGLQVELSRLVQAHADIEGDELTSKDVWELFAREFMHRRDPLRLVDVGSVMTVATPSGAELCMLDEQTVPNLLARLENLGCPVTVKEQSSHVADGGARPRIAAYTHVEAGGRCAWGAALNASETTAAVEALLSAINRAAAVEVGATAWFDALDRRPVALEGP</sequence>
<dbReference type="EC" id="2.3.3.13" evidence="3 9"/>
<reference evidence="12" key="1">
    <citation type="journal article" date="2019" name="Int. J. Syst. Evol. Microbiol.">
        <title>The Global Catalogue of Microorganisms (GCM) 10K type strain sequencing project: providing services to taxonomists for standard genome sequencing and annotation.</title>
        <authorList>
            <consortium name="The Broad Institute Genomics Platform"/>
            <consortium name="The Broad Institute Genome Sequencing Center for Infectious Disease"/>
            <person name="Wu L."/>
            <person name="Ma J."/>
        </authorList>
    </citation>
    <scope>NUCLEOTIDE SEQUENCE [LARGE SCALE GENOMIC DNA]</scope>
    <source>
        <strain evidence="12">YIM 94188</strain>
    </source>
</reference>
<evidence type="ECO:0000256" key="7">
    <source>
        <dbReference type="ARBA" id="ARBA00022723"/>
    </source>
</evidence>
<evidence type="ECO:0000256" key="5">
    <source>
        <dbReference type="ARBA" id="ARBA00022605"/>
    </source>
</evidence>
<dbReference type="GO" id="GO:0003852">
    <property type="term" value="F:2-isopropylmalate synthase activity"/>
    <property type="evidence" value="ECO:0007669"/>
    <property type="project" value="UniProtKB-EC"/>
</dbReference>
<dbReference type="SUPFAM" id="SSF51569">
    <property type="entry name" value="Aldolase"/>
    <property type="match status" value="1"/>
</dbReference>
<evidence type="ECO:0000256" key="9">
    <source>
        <dbReference type="HAMAP-Rule" id="MF_00572"/>
    </source>
</evidence>
<dbReference type="InterPro" id="IPR013785">
    <property type="entry name" value="Aldolase_TIM"/>
</dbReference>
<comment type="similarity">
    <text evidence="2 9">Belongs to the alpha-IPM synthase/homocitrate synthase family. LeuA type 2 subfamily.</text>
</comment>
<dbReference type="InterPro" id="IPR036230">
    <property type="entry name" value="LeuA_allosteric_dom_sf"/>
</dbReference>